<dbReference type="GO" id="GO:0006402">
    <property type="term" value="P:mRNA catabolic process"/>
    <property type="evidence" value="ECO:0007669"/>
    <property type="project" value="InterPro"/>
</dbReference>
<dbReference type="RefSeq" id="XP_022769569.1">
    <property type="nucleotide sequence ID" value="XM_022913834.1"/>
</dbReference>
<dbReference type="KEGG" id="dzi:111313139"/>
<feature type="compositionally biased region" description="Low complexity" evidence="2">
    <location>
        <begin position="10"/>
        <end position="20"/>
    </location>
</feature>
<gene>
    <name evidence="4" type="primary">LOC111313139</name>
</gene>
<evidence type="ECO:0000313" key="3">
    <source>
        <dbReference type="Proteomes" id="UP000515121"/>
    </source>
</evidence>
<dbReference type="GO" id="GO:0030014">
    <property type="term" value="C:CCR4-NOT complex"/>
    <property type="evidence" value="ECO:0007669"/>
    <property type="project" value="InterPro"/>
</dbReference>
<name>A0A6P6AXG7_DURZI</name>
<dbReference type="AlphaFoldDB" id="A0A6P6AXG7"/>
<evidence type="ECO:0000313" key="4">
    <source>
        <dbReference type="RefSeq" id="XP_022769569.1"/>
    </source>
</evidence>
<dbReference type="InterPro" id="IPR011989">
    <property type="entry name" value="ARM-like"/>
</dbReference>
<dbReference type="PANTHER" id="PTHR12262">
    <property type="entry name" value="CCR4-NOT TRANSCRIPTION COMPLEX SUBUNIT 9"/>
    <property type="match status" value="1"/>
</dbReference>
<comment type="similarity">
    <text evidence="1">Belongs to the CNOT9 family.</text>
</comment>
<keyword evidence="3" id="KW-1185">Reference proteome</keyword>
<proteinExistence type="inferred from homology"/>
<organism evidence="3 4">
    <name type="scientific">Durio zibethinus</name>
    <name type="common">Durian</name>
    <dbReference type="NCBI Taxonomy" id="66656"/>
    <lineage>
        <taxon>Eukaryota</taxon>
        <taxon>Viridiplantae</taxon>
        <taxon>Streptophyta</taxon>
        <taxon>Embryophyta</taxon>
        <taxon>Tracheophyta</taxon>
        <taxon>Spermatophyta</taxon>
        <taxon>Magnoliopsida</taxon>
        <taxon>eudicotyledons</taxon>
        <taxon>Gunneridae</taxon>
        <taxon>Pentapetalae</taxon>
        <taxon>rosids</taxon>
        <taxon>malvids</taxon>
        <taxon>Malvales</taxon>
        <taxon>Malvaceae</taxon>
        <taxon>Helicteroideae</taxon>
        <taxon>Durio</taxon>
    </lineage>
</organism>
<sequence>MAYVPAEYPSSAGRAGSRAAAPTIFGPTHNHASAAHHRSLSGITRLIRGLDHEETREQSLDLLCKYRQARDDLGILLWNSFGTVKLLLQEITSVYRPLLSGGLSERAMTQVCNAIALLQSVASHPDTRMPFIKASIPVYLYPFLNTMNSERNYECLRLTSLGVIGSLAKVDDAEVVDYLLSTQIFPSCLRCMEVGRTLSKTVATFIIYRILLNEKGLKYCFILADRYLSVSHALAKMVEGLAEEDENSPRLLRNIIGCYLRLSENQRTRQRLSTYIPSKLVDNTYIDILRGDPEAIGNLQQLIYNLKTSQRSRPQPIGLVIGAVH</sequence>
<reference evidence="4" key="1">
    <citation type="submission" date="2025-08" db="UniProtKB">
        <authorList>
            <consortium name="RefSeq"/>
        </authorList>
    </citation>
    <scope>IDENTIFICATION</scope>
    <source>
        <tissue evidence="4">Fruit stalk</tissue>
    </source>
</reference>
<dbReference type="Gene3D" id="1.25.10.10">
    <property type="entry name" value="Leucine-rich Repeat Variant"/>
    <property type="match status" value="1"/>
</dbReference>
<dbReference type="OrthoDB" id="943768at2759"/>
<evidence type="ECO:0000256" key="2">
    <source>
        <dbReference type="SAM" id="MobiDB-lite"/>
    </source>
</evidence>
<dbReference type="InterPro" id="IPR016024">
    <property type="entry name" value="ARM-type_fold"/>
</dbReference>
<feature type="region of interest" description="Disordered" evidence="2">
    <location>
        <begin position="1"/>
        <end position="20"/>
    </location>
</feature>
<dbReference type="InterPro" id="IPR007216">
    <property type="entry name" value="CNOT9"/>
</dbReference>
<dbReference type="Proteomes" id="UP000515121">
    <property type="component" value="Unplaced"/>
</dbReference>
<dbReference type="SUPFAM" id="SSF48371">
    <property type="entry name" value="ARM repeat"/>
    <property type="match status" value="1"/>
</dbReference>
<dbReference type="Pfam" id="PF04078">
    <property type="entry name" value="Rcd1"/>
    <property type="match status" value="1"/>
</dbReference>
<accession>A0A6P6AXG7</accession>
<evidence type="ECO:0000256" key="1">
    <source>
        <dbReference type="ARBA" id="ARBA00006385"/>
    </source>
</evidence>
<dbReference type="GeneID" id="111313139"/>
<dbReference type="FunFam" id="1.25.10.10:FF:000661">
    <property type="entry name" value="Cell differentiation family, Rcd1-like containing protein"/>
    <property type="match status" value="1"/>
</dbReference>
<protein>
    <submittedName>
        <fullName evidence="4">CCR4-NOT transcription complex subunit 9-like</fullName>
    </submittedName>
</protein>